<sequence length="566" mass="64212">MCLHYCIFRRVGWPLGHGSSSSRSCVSNASHIVIWMASARDDLLEVTSSGGESQLNERQLSALVHFKDISGINEDDVAKNILESNSWDLEAISFLLNLDFRGLLIVLWVTVTQVINEFVEETFLLLRLMFHRKINIFITLHVIGFRGTYNFPHLCSPRFALHATYFVIYSNFYCLSFGQTLAVVIITNPADDVRNFIDDFKRRYLSAAYEVQEESDVDAVMPSPPVPPFYNGTYGEALKEAKQSLRFLIIYLHGDSHEDTDAFCRDTLLDPILLDFLNNTEQLLFWACNVNSAEGYRVSQTLREHTYPFIGVVGLSSDPAYSQTSFGPPTRMALLGRIEGLTSAPILIQHITKIMNDHQGILVAERAERAERELSTRLRQEQDEAFAASLARDRAKAAERAAHAEAEARLAQETAETQRREKLLSRARLRRQRRWATSLPAEPSASVSTEVVRLSIKLPNGRRAQRLFSVKDSVKLLYYFIISQEDAPKHFAVESNYPKRIIECRPGDESDIEEYIPEENHGSNSVDDVLTRQVDDWEPNSLTDPPSFKDAGLAHPEMLFILDMDS</sequence>
<comment type="caution">
    <text evidence="4">The sequence shown here is derived from an EMBL/GenBank/DDBJ whole genome shotgun (WGS) entry which is preliminary data.</text>
</comment>
<dbReference type="CTD" id="36338622"/>
<keyword evidence="1 2" id="KW-0175">Coiled coil</keyword>
<dbReference type="Gene3D" id="1.10.8.10">
    <property type="entry name" value="DNA helicase RuvA subunit, C-terminal domain"/>
    <property type="match status" value="1"/>
</dbReference>
<organism evidence="4 5">
    <name type="scientific">Echinococcus granulosus</name>
    <name type="common">Hydatid tapeworm</name>
    <dbReference type="NCBI Taxonomy" id="6210"/>
    <lineage>
        <taxon>Eukaryota</taxon>
        <taxon>Metazoa</taxon>
        <taxon>Spiralia</taxon>
        <taxon>Lophotrochozoa</taxon>
        <taxon>Platyhelminthes</taxon>
        <taxon>Cestoda</taxon>
        <taxon>Eucestoda</taxon>
        <taxon>Cyclophyllidea</taxon>
        <taxon>Taeniidae</taxon>
        <taxon>Echinococcus</taxon>
        <taxon>Echinococcus granulosus group</taxon>
    </lineage>
</organism>
<evidence type="ECO:0000313" key="5">
    <source>
        <dbReference type="Proteomes" id="UP000019149"/>
    </source>
</evidence>
<protein>
    <submittedName>
        <fullName evidence="4">FAS-associated factor 2</fullName>
    </submittedName>
</protein>
<dbReference type="RefSeq" id="XP_024353351.1">
    <property type="nucleotide sequence ID" value="XM_024492156.1"/>
</dbReference>
<dbReference type="Gene3D" id="3.10.20.90">
    <property type="entry name" value="Phosphatidylinositol 3-kinase Catalytic Subunit, Chain A, domain 1"/>
    <property type="match status" value="1"/>
</dbReference>
<dbReference type="Pfam" id="PF00789">
    <property type="entry name" value="UBX"/>
    <property type="match status" value="1"/>
</dbReference>
<evidence type="ECO:0000256" key="1">
    <source>
        <dbReference type="ARBA" id="ARBA00023054"/>
    </source>
</evidence>
<dbReference type="InterPro" id="IPR006577">
    <property type="entry name" value="UAS"/>
</dbReference>
<evidence type="ECO:0000256" key="2">
    <source>
        <dbReference type="SAM" id="Coils"/>
    </source>
</evidence>
<feature type="coiled-coil region" evidence="2">
    <location>
        <begin position="364"/>
        <end position="421"/>
    </location>
</feature>
<dbReference type="GeneID" id="36338622"/>
<evidence type="ECO:0000259" key="3">
    <source>
        <dbReference type="PROSITE" id="PS50033"/>
    </source>
</evidence>
<dbReference type="OrthoDB" id="1026733at2759"/>
<feature type="domain" description="UBX" evidence="3">
    <location>
        <begin position="447"/>
        <end position="529"/>
    </location>
</feature>
<dbReference type="GO" id="GO:0005783">
    <property type="term" value="C:endoplasmic reticulum"/>
    <property type="evidence" value="ECO:0007669"/>
    <property type="project" value="TreeGrafter"/>
</dbReference>
<dbReference type="GO" id="GO:0043130">
    <property type="term" value="F:ubiquitin binding"/>
    <property type="evidence" value="ECO:0007669"/>
    <property type="project" value="TreeGrafter"/>
</dbReference>
<dbReference type="EMBL" id="APAU02000014">
    <property type="protein sequence ID" value="EUB62155.1"/>
    <property type="molecule type" value="Genomic_DNA"/>
</dbReference>
<proteinExistence type="predicted"/>
<dbReference type="SUPFAM" id="SSF54236">
    <property type="entry name" value="Ubiquitin-like"/>
    <property type="match status" value="1"/>
</dbReference>
<dbReference type="InterPro" id="IPR029071">
    <property type="entry name" value="Ubiquitin-like_domsf"/>
</dbReference>
<dbReference type="PANTHER" id="PTHR23322">
    <property type="entry name" value="FAS-ASSOCIATED PROTEIN"/>
    <property type="match status" value="1"/>
</dbReference>
<dbReference type="OMA" id="SHEDTDA"/>
<dbReference type="InterPro" id="IPR050730">
    <property type="entry name" value="UBX_domain-protein"/>
</dbReference>
<reference evidence="4 5" key="1">
    <citation type="journal article" date="2013" name="Nat. Genet.">
        <title>The genome of the hydatid tapeworm Echinococcus granulosus.</title>
        <authorList>
            <person name="Zheng H."/>
            <person name="Zhang W."/>
            <person name="Zhang L."/>
            <person name="Zhang Z."/>
            <person name="Li J."/>
            <person name="Lu G."/>
            <person name="Zhu Y."/>
            <person name="Wang Y."/>
            <person name="Huang Y."/>
            <person name="Liu J."/>
            <person name="Kang H."/>
            <person name="Chen J."/>
            <person name="Wang L."/>
            <person name="Chen A."/>
            <person name="Yu S."/>
            <person name="Gao Z."/>
            <person name="Jin L."/>
            <person name="Gu W."/>
            <person name="Wang Z."/>
            <person name="Zhao L."/>
            <person name="Shi B."/>
            <person name="Wen H."/>
            <person name="Lin R."/>
            <person name="Jones M.K."/>
            <person name="Brejova B."/>
            <person name="Vinar T."/>
            <person name="Zhao G."/>
            <person name="McManus D.P."/>
            <person name="Chen Z."/>
            <person name="Zhou Y."/>
            <person name="Wang S."/>
        </authorList>
    </citation>
    <scope>NUCLEOTIDE SEQUENCE [LARGE SCALE GENOMIC DNA]</scope>
</reference>
<gene>
    <name evidence="4" type="ORF">EGR_02907</name>
</gene>
<evidence type="ECO:0000313" key="4">
    <source>
        <dbReference type="EMBL" id="EUB62155.1"/>
    </source>
</evidence>
<keyword evidence="5" id="KW-1185">Reference proteome</keyword>
<dbReference type="PROSITE" id="PS50033">
    <property type="entry name" value="UBX"/>
    <property type="match status" value="1"/>
</dbReference>
<dbReference type="SUPFAM" id="SSF52833">
    <property type="entry name" value="Thioredoxin-like"/>
    <property type="match status" value="1"/>
</dbReference>
<dbReference type="STRING" id="6210.W6UKV2"/>
<dbReference type="InterPro" id="IPR036249">
    <property type="entry name" value="Thioredoxin-like_sf"/>
</dbReference>
<dbReference type="PANTHER" id="PTHR23322:SF1">
    <property type="entry name" value="FAS-ASSOCIATED FACTOR 2"/>
    <property type="match status" value="1"/>
</dbReference>
<dbReference type="InterPro" id="IPR001012">
    <property type="entry name" value="UBX_dom"/>
</dbReference>
<dbReference type="Proteomes" id="UP000019149">
    <property type="component" value="Unassembled WGS sequence"/>
</dbReference>
<accession>W6UKV2</accession>
<dbReference type="KEGG" id="egl:EGR_02907"/>
<dbReference type="SMART" id="SM00594">
    <property type="entry name" value="UAS"/>
    <property type="match status" value="1"/>
</dbReference>
<dbReference type="Pfam" id="PF14555">
    <property type="entry name" value="UBA_4"/>
    <property type="match status" value="1"/>
</dbReference>
<dbReference type="GO" id="GO:0036503">
    <property type="term" value="P:ERAD pathway"/>
    <property type="evidence" value="ECO:0007669"/>
    <property type="project" value="TreeGrafter"/>
</dbReference>
<dbReference type="Gene3D" id="3.40.30.10">
    <property type="entry name" value="Glutaredoxin"/>
    <property type="match status" value="1"/>
</dbReference>
<name>W6UKV2_ECHGR</name>
<dbReference type="AlphaFoldDB" id="W6UKV2"/>